<organism evidence="3 4">
    <name type="scientific">Tropicibacter oceani</name>
    <dbReference type="NCBI Taxonomy" id="3058420"/>
    <lineage>
        <taxon>Bacteria</taxon>
        <taxon>Pseudomonadati</taxon>
        <taxon>Pseudomonadota</taxon>
        <taxon>Alphaproteobacteria</taxon>
        <taxon>Rhodobacterales</taxon>
        <taxon>Roseobacteraceae</taxon>
        <taxon>Tropicibacter</taxon>
    </lineage>
</organism>
<protein>
    <submittedName>
        <fullName evidence="3">Molybdopterin-dependent oxidoreductase</fullName>
    </submittedName>
</protein>
<proteinExistence type="predicted"/>
<feature type="domain" description="Oxidoreductase molybdopterin-binding" evidence="2">
    <location>
        <begin position="71"/>
        <end position="140"/>
    </location>
</feature>
<dbReference type="Pfam" id="PF00174">
    <property type="entry name" value="Oxidored_molyb"/>
    <property type="match status" value="1"/>
</dbReference>
<dbReference type="InterPro" id="IPR036374">
    <property type="entry name" value="OxRdtase_Mopterin-bd_sf"/>
</dbReference>
<evidence type="ECO:0000256" key="1">
    <source>
        <dbReference type="SAM" id="SignalP"/>
    </source>
</evidence>
<dbReference type="RefSeq" id="WP_282301834.1">
    <property type="nucleotide sequence ID" value="NZ_CP124616.1"/>
</dbReference>
<gene>
    <name evidence="3" type="ORF">QF118_06570</name>
</gene>
<feature type="chain" id="PRO_5046762586" evidence="1">
    <location>
        <begin position="23"/>
        <end position="166"/>
    </location>
</feature>
<keyword evidence="1" id="KW-0732">Signal</keyword>
<dbReference type="Gene3D" id="3.90.420.10">
    <property type="entry name" value="Oxidoreductase, molybdopterin-binding domain"/>
    <property type="match status" value="1"/>
</dbReference>
<sequence length="166" mass="18195">MFRLLAFLLSCLVGSLSLPAYALDNPRSPAILTISGAIDGAAQGGMMRFDRAALEDLDWREIRTFTSFTEGEQSFSGPTLASLLQAVGVSDGVLRASAVNDYTVEIPVSHAFEHDVLLALDHNGSPMTVRTKGPIWIVYPLSEDAAKRQPFDSEMIWQLVRIEVVR</sequence>
<evidence type="ECO:0000313" key="4">
    <source>
        <dbReference type="Proteomes" id="UP001241605"/>
    </source>
</evidence>
<dbReference type="Proteomes" id="UP001241605">
    <property type="component" value="Chromosome"/>
</dbReference>
<feature type="signal peptide" evidence="1">
    <location>
        <begin position="1"/>
        <end position="22"/>
    </location>
</feature>
<accession>A0ABY8QN32</accession>
<dbReference type="SUPFAM" id="SSF56524">
    <property type="entry name" value="Oxidoreductase molybdopterin-binding domain"/>
    <property type="match status" value="1"/>
</dbReference>
<keyword evidence="4" id="KW-1185">Reference proteome</keyword>
<evidence type="ECO:0000313" key="3">
    <source>
        <dbReference type="EMBL" id="WGW05202.1"/>
    </source>
</evidence>
<dbReference type="InterPro" id="IPR000572">
    <property type="entry name" value="OxRdtase_Mopterin-bd_dom"/>
</dbReference>
<name>A0ABY8QN32_9RHOB</name>
<dbReference type="EMBL" id="CP124616">
    <property type="protein sequence ID" value="WGW05202.1"/>
    <property type="molecule type" value="Genomic_DNA"/>
</dbReference>
<reference evidence="3 4" key="1">
    <citation type="submission" date="2023-05" db="EMBL/GenBank/DDBJ databases">
        <title>YMD87, complete Genome.</title>
        <authorList>
            <person name="Zhang J."/>
            <person name="Xu X."/>
        </authorList>
    </citation>
    <scope>NUCLEOTIDE SEQUENCE [LARGE SCALE GENOMIC DNA]</scope>
    <source>
        <strain evidence="3 4">YMD87</strain>
    </source>
</reference>
<evidence type="ECO:0000259" key="2">
    <source>
        <dbReference type="Pfam" id="PF00174"/>
    </source>
</evidence>